<protein>
    <recommendedName>
        <fullName evidence="7">Aspartate--tRNA(Asp/Asn) ligase</fullName>
        <ecNumber evidence="7">6.1.1.23</ecNumber>
    </recommendedName>
    <alternativeName>
        <fullName evidence="7">Aspartyl-tRNA synthetase</fullName>
        <shortName evidence="7">AspRS</shortName>
    </alternativeName>
    <alternativeName>
        <fullName evidence="7">Non-discriminating aspartyl-tRNA synthetase</fullName>
        <shortName evidence="7">ND-AspRS</shortName>
    </alternativeName>
</protein>
<dbReference type="EC" id="6.1.1.23" evidence="7"/>
<feature type="region of interest" description="Aspartate" evidence="7">
    <location>
        <begin position="206"/>
        <end position="209"/>
    </location>
</feature>
<evidence type="ECO:0000256" key="1">
    <source>
        <dbReference type="ARBA" id="ARBA00006303"/>
    </source>
</evidence>
<dbReference type="InterPro" id="IPR004524">
    <property type="entry name" value="Asp-tRNA-ligase_1"/>
</dbReference>
<reference evidence="9 10" key="1">
    <citation type="journal article" date="2017" name="Genome Announc.">
        <title>Complete Genome Sequences of Two Acetylene-Fermenting Pelobacter acetylenicus Strains.</title>
        <authorList>
            <person name="Sutton J.M."/>
            <person name="Baesman S.M."/>
            <person name="Fierst J.L."/>
            <person name="Poret-Peterson A.T."/>
            <person name="Oremland R.S."/>
            <person name="Dunlap D.S."/>
            <person name="Akob D.M."/>
        </authorList>
    </citation>
    <scope>NUCLEOTIDE SEQUENCE [LARGE SCALE GENOMIC DNA]</scope>
    <source>
        <strain evidence="9 10">DSM 3247</strain>
    </source>
</reference>
<dbReference type="InterPro" id="IPR002312">
    <property type="entry name" value="Asp/Asn-tRNA-synth_IIb"/>
</dbReference>
<keyword evidence="5 7" id="KW-0648">Protein biosynthesis</keyword>
<comment type="similarity">
    <text evidence="1 7">Belongs to the class-II aminoacyl-tRNA synthetase family. Type 1 subfamily.</text>
</comment>
<evidence type="ECO:0000313" key="9">
    <source>
        <dbReference type="EMBL" id="APG23838.1"/>
    </source>
</evidence>
<feature type="binding site" evidence="7">
    <location>
        <position position="228"/>
    </location>
    <ligand>
        <name>L-aspartate</name>
        <dbReference type="ChEBI" id="CHEBI:29991"/>
    </ligand>
</feature>
<feature type="binding site" evidence="7">
    <location>
        <position position="182"/>
    </location>
    <ligand>
        <name>L-aspartate</name>
        <dbReference type="ChEBI" id="CHEBI:29991"/>
    </ligand>
</feature>
<dbReference type="NCBIfam" id="NF001750">
    <property type="entry name" value="PRK00476.1"/>
    <property type="match status" value="1"/>
</dbReference>
<feature type="binding site" evidence="7">
    <location>
        <begin position="542"/>
        <end position="545"/>
    </location>
    <ligand>
        <name>ATP</name>
        <dbReference type="ChEBI" id="CHEBI:30616"/>
    </ligand>
</feature>
<dbReference type="STRING" id="29542.A6070_10090"/>
<feature type="domain" description="Aminoacyl-transfer RNA synthetases class-II family profile" evidence="8">
    <location>
        <begin position="149"/>
        <end position="563"/>
    </location>
</feature>
<dbReference type="Proteomes" id="UP000182264">
    <property type="component" value="Chromosome"/>
</dbReference>
<dbReference type="PRINTS" id="PR01042">
    <property type="entry name" value="TRNASYNTHASP"/>
</dbReference>
<evidence type="ECO:0000256" key="7">
    <source>
        <dbReference type="HAMAP-Rule" id="MF_00044"/>
    </source>
</evidence>
<dbReference type="KEGG" id="pace:A6070_10090"/>
<keyword evidence="3 7" id="KW-0547">Nucleotide-binding</keyword>
<evidence type="ECO:0000256" key="3">
    <source>
        <dbReference type="ARBA" id="ARBA00022741"/>
    </source>
</evidence>
<dbReference type="NCBIfam" id="TIGR00459">
    <property type="entry name" value="aspS_bact"/>
    <property type="match status" value="1"/>
</dbReference>
<dbReference type="InterPro" id="IPR004364">
    <property type="entry name" value="Aa-tRNA-synt_II"/>
</dbReference>
<dbReference type="InterPro" id="IPR012340">
    <property type="entry name" value="NA-bd_OB-fold"/>
</dbReference>
<feature type="site" description="Important for tRNA non-discrimination" evidence="7">
    <location>
        <position position="38"/>
    </location>
</feature>
<dbReference type="InterPro" id="IPR047090">
    <property type="entry name" value="AspRS_core"/>
</dbReference>
<dbReference type="PROSITE" id="PS50862">
    <property type="entry name" value="AA_TRNA_LIGASE_II"/>
    <property type="match status" value="1"/>
</dbReference>
<dbReference type="InterPro" id="IPR045864">
    <property type="entry name" value="aa-tRNA-synth_II/BPL/LPL"/>
</dbReference>
<dbReference type="SUPFAM" id="SSF55681">
    <property type="entry name" value="Class II aaRS and biotin synthetases"/>
    <property type="match status" value="1"/>
</dbReference>
<keyword evidence="10" id="KW-1185">Reference proteome</keyword>
<keyword evidence="2 7" id="KW-0436">Ligase</keyword>
<dbReference type="PANTHER" id="PTHR22594:SF5">
    <property type="entry name" value="ASPARTATE--TRNA LIGASE, MITOCHONDRIAL"/>
    <property type="match status" value="1"/>
</dbReference>
<dbReference type="InterPro" id="IPR047089">
    <property type="entry name" value="Asp-tRNA-ligase_1_N"/>
</dbReference>
<dbReference type="Gene3D" id="3.30.1360.30">
    <property type="entry name" value="GAD-like domain"/>
    <property type="match status" value="1"/>
</dbReference>
<dbReference type="Pfam" id="PF01336">
    <property type="entry name" value="tRNA_anti-codon"/>
    <property type="match status" value="1"/>
</dbReference>
<feature type="binding site" evidence="7">
    <location>
        <position position="456"/>
    </location>
    <ligand>
        <name>L-aspartate</name>
        <dbReference type="ChEBI" id="CHEBI:29991"/>
    </ligand>
</feature>
<keyword evidence="7" id="KW-0963">Cytoplasm</keyword>
<dbReference type="OrthoDB" id="9801152at2"/>
<dbReference type="SUPFAM" id="SSF55261">
    <property type="entry name" value="GAD domain-like"/>
    <property type="match status" value="1"/>
</dbReference>
<dbReference type="InterPro" id="IPR029351">
    <property type="entry name" value="GAD_dom"/>
</dbReference>
<dbReference type="Pfam" id="PF02938">
    <property type="entry name" value="GAD"/>
    <property type="match status" value="1"/>
</dbReference>
<comment type="function">
    <text evidence="7">Aspartyl-tRNA synthetase with relaxed tRNA specificity since it is able to aspartylate not only its cognate tRNA(Asp) but also tRNA(Asn). Reaction proceeds in two steps: L-aspartate is first activated by ATP to form Asp-AMP and then transferred to the acceptor end of tRNA(Asp/Asn).</text>
</comment>
<feature type="site" description="Important for tRNA non-discrimination" evidence="7">
    <location>
        <position position="90"/>
    </location>
</feature>
<comment type="subcellular location">
    <subcellularLocation>
        <location evidence="7">Cytoplasm</location>
    </subcellularLocation>
</comment>
<evidence type="ECO:0000256" key="5">
    <source>
        <dbReference type="ARBA" id="ARBA00022917"/>
    </source>
</evidence>
<feature type="binding site" evidence="7">
    <location>
        <position position="237"/>
    </location>
    <ligand>
        <name>ATP</name>
        <dbReference type="ChEBI" id="CHEBI:30616"/>
    </ligand>
</feature>
<dbReference type="CDD" id="cd00777">
    <property type="entry name" value="AspRS_core"/>
    <property type="match status" value="1"/>
</dbReference>
<dbReference type="InterPro" id="IPR004365">
    <property type="entry name" value="NA-bd_OB_tRNA"/>
</dbReference>
<proteinExistence type="inferred from homology"/>
<dbReference type="AlphaFoldDB" id="A0A1L3GDR1"/>
<dbReference type="InterPro" id="IPR004115">
    <property type="entry name" value="GAD-like_sf"/>
</dbReference>
<dbReference type="HAMAP" id="MF_00044">
    <property type="entry name" value="Asp_tRNA_synth_type1"/>
    <property type="match status" value="1"/>
</dbReference>
<dbReference type="Gene3D" id="3.30.930.10">
    <property type="entry name" value="Bira Bifunctional Protein, Domain 2"/>
    <property type="match status" value="1"/>
</dbReference>
<keyword evidence="6 7" id="KW-0030">Aminoacyl-tRNA synthetase</keyword>
<comment type="catalytic activity">
    <reaction evidence="7">
        <text>tRNA(Asx) + L-aspartate + ATP = L-aspartyl-tRNA(Asx) + AMP + diphosphate</text>
        <dbReference type="Rhea" id="RHEA:18349"/>
        <dbReference type="Rhea" id="RHEA-COMP:9710"/>
        <dbReference type="Rhea" id="RHEA-COMP:9711"/>
        <dbReference type="ChEBI" id="CHEBI:29991"/>
        <dbReference type="ChEBI" id="CHEBI:30616"/>
        <dbReference type="ChEBI" id="CHEBI:33019"/>
        <dbReference type="ChEBI" id="CHEBI:78442"/>
        <dbReference type="ChEBI" id="CHEBI:78516"/>
        <dbReference type="ChEBI" id="CHEBI:456215"/>
        <dbReference type="EC" id="6.1.1.23"/>
    </reaction>
</comment>
<accession>A0A1L3GDR1</accession>
<feature type="binding site" evidence="7">
    <location>
        <position position="497"/>
    </location>
    <ligand>
        <name>L-aspartate</name>
        <dbReference type="ChEBI" id="CHEBI:29991"/>
    </ligand>
</feature>
<dbReference type="SUPFAM" id="SSF50249">
    <property type="entry name" value="Nucleic acid-binding proteins"/>
    <property type="match status" value="1"/>
</dbReference>
<gene>
    <name evidence="7" type="primary">aspS</name>
    <name evidence="9" type="ORF">A7E75_01475</name>
</gene>
<comment type="subunit">
    <text evidence="7">Homodimer.</text>
</comment>
<dbReference type="RefSeq" id="WP_072285651.1">
    <property type="nucleotide sequence ID" value="NZ_CP015455.1"/>
</dbReference>
<keyword evidence="4 7" id="KW-0067">ATP-binding</keyword>
<evidence type="ECO:0000256" key="4">
    <source>
        <dbReference type="ARBA" id="ARBA00022840"/>
    </source>
</evidence>
<dbReference type="CDD" id="cd04317">
    <property type="entry name" value="EcAspRS_like_N"/>
    <property type="match status" value="1"/>
</dbReference>
<dbReference type="PANTHER" id="PTHR22594">
    <property type="entry name" value="ASPARTYL/LYSYL-TRNA SYNTHETASE"/>
    <property type="match status" value="1"/>
</dbReference>
<dbReference type="Gene3D" id="2.40.50.140">
    <property type="entry name" value="Nucleic acid-binding proteins"/>
    <property type="match status" value="1"/>
</dbReference>
<dbReference type="GO" id="GO:0006422">
    <property type="term" value="P:aspartyl-tRNA aminoacylation"/>
    <property type="evidence" value="ECO:0007669"/>
    <property type="project" value="UniProtKB-UniRule"/>
</dbReference>
<evidence type="ECO:0000256" key="2">
    <source>
        <dbReference type="ARBA" id="ARBA00022598"/>
    </source>
</evidence>
<dbReference type="GO" id="GO:0003676">
    <property type="term" value="F:nucleic acid binding"/>
    <property type="evidence" value="ECO:0007669"/>
    <property type="project" value="InterPro"/>
</dbReference>
<dbReference type="Pfam" id="PF00152">
    <property type="entry name" value="tRNA-synt_2"/>
    <property type="match status" value="1"/>
</dbReference>
<sequence length="596" mass="66833">MIDILGDWKKSHFCGDLRAADIGKEVCLMGWVQRRRDHGGLIFIDLRDRQGIAQLALDPDRDPEAHAKAEKVRSEYVVAVRGIVSARPEGTVNPKMATGEVEVEVKELRVLNSSETPPFMIEDHADVAENIRLKHRYIDLRRPGLQSNLMLRHKVAQIVRTYLNDNGFIEIETPVLTKSTPEGARDYLVPSRVNPGMFYALPQSPQLFKQLLMVSGFDRYYQIVKCFRDEDLRADRQPEFTQIDCELSFVDRQDIMTIMEGMIARVFRDTLGIELPLPMPRITYTEAMARFGVDNPDMRFGLELVEISNIVKDCGFKVFAEAVKKGGIVKLLNARECASFSRKELDDLTEFVKIYGAKGLAYVKVQEDGSWQSPITKFFTDKEIALIDEAADAKPGDLLLFAADTCKVANESLGRLRGLLGQKLGLARKDDFRFVWVTDFPLLEWDGETRRHVAVHHPFTAPLDEDVALLDGDPGSARAKAYDLVLNGSEIGGGSIRIHNREIQNKMFSLMGITAEEAEEKFGFLLNALSYGAPPHGGIAFGLDRLMMILTGSESIRDVIAFPKTQKATCLLSEAPGAVDDKQLRELSIRRAARTN</sequence>
<feature type="binding site" evidence="7">
    <location>
        <begin position="228"/>
        <end position="230"/>
    </location>
    <ligand>
        <name>ATP</name>
        <dbReference type="ChEBI" id="CHEBI:30616"/>
    </ligand>
</feature>
<feature type="binding site" evidence="7">
    <location>
        <position position="490"/>
    </location>
    <ligand>
        <name>ATP</name>
        <dbReference type="ChEBI" id="CHEBI:30616"/>
    </ligand>
</feature>
<dbReference type="GO" id="GO:0050560">
    <property type="term" value="F:aspartate-tRNA(Asn) ligase activity"/>
    <property type="evidence" value="ECO:0007669"/>
    <property type="project" value="UniProtKB-EC"/>
</dbReference>
<dbReference type="GO" id="GO:0005737">
    <property type="term" value="C:cytoplasm"/>
    <property type="evidence" value="ECO:0007669"/>
    <property type="project" value="UniProtKB-SubCell"/>
</dbReference>
<dbReference type="GO" id="GO:0005524">
    <property type="term" value="F:ATP binding"/>
    <property type="evidence" value="ECO:0007669"/>
    <property type="project" value="UniProtKB-UniRule"/>
</dbReference>
<dbReference type="InterPro" id="IPR006195">
    <property type="entry name" value="aa-tRNA-synth_II"/>
</dbReference>
<dbReference type="GO" id="GO:0004815">
    <property type="term" value="F:aspartate-tRNA ligase activity"/>
    <property type="evidence" value="ECO:0007669"/>
    <property type="project" value="UniProtKB-UniRule"/>
</dbReference>
<organism evidence="9 10">
    <name type="scientific">Syntrophotalea acetylenica</name>
    <name type="common">Pelobacter acetylenicus</name>
    <dbReference type="NCBI Taxonomy" id="29542"/>
    <lineage>
        <taxon>Bacteria</taxon>
        <taxon>Pseudomonadati</taxon>
        <taxon>Thermodesulfobacteriota</taxon>
        <taxon>Desulfuromonadia</taxon>
        <taxon>Desulfuromonadales</taxon>
        <taxon>Syntrophotaleaceae</taxon>
        <taxon>Syntrophotalea</taxon>
    </lineage>
</organism>
<evidence type="ECO:0000259" key="8">
    <source>
        <dbReference type="PROSITE" id="PS50862"/>
    </source>
</evidence>
<dbReference type="EMBL" id="CP015518">
    <property type="protein sequence ID" value="APG23838.1"/>
    <property type="molecule type" value="Genomic_DNA"/>
</dbReference>
<name>A0A1L3GDR1_SYNAC</name>
<evidence type="ECO:0000313" key="10">
    <source>
        <dbReference type="Proteomes" id="UP000182264"/>
    </source>
</evidence>
<evidence type="ECO:0000256" key="6">
    <source>
        <dbReference type="ARBA" id="ARBA00023146"/>
    </source>
</evidence>